<sequence>MISILAKRLQELRLKNNLSQLQMGQRTNLSPSVISSYETGARTPSLENLITIATTFRVSTDYLLGLEHSGCLDTDGLSEEEAEAVRTLLFALKKRTL</sequence>
<proteinExistence type="predicted"/>
<dbReference type="PROSITE" id="PS50943">
    <property type="entry name" value="HTH_CROC1"/>
    <property type="match status" value="1"/>
</dbReference>
<comment type="caution">
    <text evidence="3">The sequence shown here is derived from an EMBL/GenBank/DDBJ whole genome shotgun (WGS) entry which is preliminary data.</text>
</comment>
<evidence type="ECO:0000259" key="2">
    <source>
        <dbReference type="PROSITE" id="PS50943"/>
    </source>
</evidence>
<dbReference type="Proteomes" id="UP000823891">
    <property type="component" value="Unassembled WGS sequence"/>
</dbReference>
<dbReference type="InterPro" id="IPR010982">
    <property type="entry name" value="Lambda_DNA-bd_dom_sf"/>
</dbReference>
<accession>A0A9D2NGT6</accession>
<dbReference type="SMART" id="SM00530">
    <property type="entry name" value="HTH_XRE"/>
    <property type="match status" value="1"/>
</dbReference>
<dbReference type="InterPro" id="IPR001387">
    <property type="entry name" value="Cro/C1-type_HTH"/>
</dbReference>
<dbReference type="CDD" id="cd00093">
    <property type="entry name" value="HTH_XRE"/>
    <property type="match status" value="1"/>
</dbReference>
<dbReference type="Pfam" id="PF01381">
    <property type="entry name" value="HTH_3"/>
    <property type="match status" value="1"/>
</dbReference>
<dbReference type="EMBL" id="DWWS01000058">
    <property type="protein sequence ID" value="HJC25222.1"/>
    <property type="molecule type" value="Genomic_DNA"/>
</dbReference>
<dbReference type="PANTHER" id="PTHR46558">
    <property type="entry name" value="TRACRIPTIONAL REGULATORY PROTEIN-RELATED-RELATED"/>
    <property type="match status" value="1"/>
</dbReference>
<evidence type="ECO:0000313" key="3">
    <source>
        <dbReference type="EMBL" id="HJC25222.1"/>
    </source>
</evidence>
<reference evidence="3" key="2">
    <citation type="submission" date="2021-04" db="EMBL/GenBank/DDBJ databases">
        <authorList>
            <person name="Gilroy R."/>
        </authorList>
    </citation>
    <scope>NUCLEOTIDE SEQUENCE</scope>
    <source>
        <strain evidence="3">USAMLcec2-132</strain>
    </source>
</reference>
<dbReference type="Gene3D" id="1.10.260.40">
    <property type="entry name" value="lambda repressor-like DNA-binding domains"/>
    <property type="match status" value="1"/>
</dbReference>
<name>A0A9D2NGT6_9FIRM</name>
<protein>
    <submittedName>
        <fullName evidence="3">Helix-turn-helix domain-containing protein</fullName>
    </submittedName>
</protein>
<gene>
    <name evidence="3" type="ORF">H9761_16230</name>
</gene>
<feature type="domain" description="HTH cro/C1-type" evidence="2">
    <location>
        <begin position="9"/>
        <end position="63"/>
    </location>
</feature>
<evidence type="ECO:0000256" key="1">
    <source>
        <dbReference type="ARBA" id="ARBA00023125"/>
    </source>
</evidence>
<dbReference type="AlphaFoldDB" id="A0A9D2NGT6"/>
<dbReference type="GO" id="GO:0003677">
    <property type="term" value="F:DNA binding"/>
    <property type="evidence" value="ECO:0007669"/>
    <property type="project" value="UniProtKB-KW"/>
</dbReference>
<dbReference type="PANTHER" id="PTHR46558:SF11">
    <property type="entry name" value="HTH-TYPE TRANSCRIPTIONAL REGULATOR XRE"/>
    <property type="match status" value="1"/>
</dbReference>
<organism evidence="3 4">
    <name type="scientific">Candidatus Eisenbergiella merdavium</name>
    <dbReference type="NCBI Taxonomy" id="2838551"/>
    <lineage>
        <taxon>Bacteria</taxon>
        <taxon>Bacillati</taxon>
        <taxon>Bacillota</taxon>
        <taxon>Clostridia</taxon>
        <taxon>Lachnospirales</taxon>
        <taxon>Lachnospiraceae</taxon>
        <taxon>Eisenbergiella</taxon>
    </lineage>
</organism>
<dbReference type="SUPFAM" id="SSF47413">
    <property type="entry name" value="lambda repressor-like DNA-binding domains"/>
    <property type="match status" value="1"/>
</dbReference>
<evidence type="ECO:0000313" key="4">
    <source>
        <dbReference type="Proteomes" id="UP000823891"/>
    </source>
</evidence>
<reference evidence="3" key="1">
    <citation type="journal article" date="2021" name="PeerJ">
        <title>Extensive microbial diversity within the chicken gut microbiome revealed by metagenomics and culture.</title>
        <authorList>
            <person name="Gilroy R."/>
            <person name="Ravi A."/>
            <person name="Getino M."/>
            <person name="Pursley I."/>
            <person name="Horton D.L."/>
            <person name="Alikhan N.F."/>
            <person name="Baker D."/>
            <person name="Gharbi K."/>
            <person name="Hall N."/>
            <person name="Watson M."/>
            <person name="Adriaenssens E.M."/>
            <person name="Foster-Nyarko E."/>
            <person name="Jarju S."/>
            <person name="Secka A."/>
            <person name="Antonio M."/>
            <person name="Oren A."/>
            <person name="Chaudhuri R.R."/>
            <person name="La Ragione R."/>
            <person name="Hildebrand F."/>
            <person name="Pallen M.J."/>
        </authorList>
    </citation>
    <scope>NUCLEOTIDE SEQUENCE</scope>
    <source>
        <strain evidence="3">USAMLcec2-132</strain>
    </source>
</reference>
<keyword evidence="1" id="KW-0238">DNA-binding</keyword>